<feature type="region of interest" description="Disordered" evidence="2">
    <location>
        <begin position="85"/>
        <end position="106"/>
    </location>
</feature>
<keyword evidence="1" id="KW-0175">Coiled coil</keyword>
<dbReference type="AlphaFoldDB" id="A0A8S3R5M8"/>
<proteinExistence type="predicted"/>
<accession>A0A8S3R5M8</accession>
<organism evidence="3 4">
    <name type="scientific">Mytilus edulis</name>
    <name type="common">Blue mussel</name>
    <dbReference type="NCBI Taxonomy" id="6550"/>
    <lineage>
        <taxon>Eukaryota</taxon>
        <taxon>Metazoa</taxon>
        <taxon>Spiralia</taxon>
        <taxon>Lophotrochozoa</taxon>
        <taxon>Mollusca</taxon>
        <taxon>Bivalvia</taxon>
        <taxon>Autobranchia</taxon>
        <taxon>Pteriomorphia</taxon>
        <taxon>Mytilida</taxon>
        <taxon>Mytiloidea</taxon>
        <taxon>Mytilidae</taxon>
        <taxon>Mytilinae</taxon>
        <taxon>Mytilus</taxon>
    </lineage>
</organism>
<dbReference type="EMBL" id="CAJPWZ010000887">
    <property type="protein sequence ID" value="CAG2202361.1"/>
    <property type="molecule type" value="Genomic_DNA"/>
</dbReference>
<name>A0A8S3R5M8_MYTED</name>
<feature type="coiled-coil region" evidence="1">
    <location>
        <begin position="216"/>
        <end position="261"/>
    </location>
</feature>
<dbReference type="OrthoDB" id="6100204at2759"/>
<dbReference type="Proteomes" id="UP000683360">
    <property type="component" value="Unassembled WGS sequence"/>
</dbReference>
<evidence type="ECO:0000256" key="1">
    <source>
        <dbReference type="SAM" id="Coils"/>
    </source>
</evidence>
<evidence type="ECO:0000256" key="2">
    <source>
        <dbReference type="SAM" id="MobiDB-lite"/>
    </source>
</evidence>
<sequence>MFLQQSLHENERQWKQIGTKNRLALLVLIDDFIKKDEEIRKDKNRTFEKTRREESDKKILADRAQKLERYKQHNTSSLSLRITQLDKRKRDSNEAASRKMRKMEEEEAERMKFLSTRIQNVKTRTHRAREKERNDALEREKQLMEAAIRKLNSIKKENKLREEKNKEQVEAMKKRVNELERQKTIASVNAEHAMHIIDRNRQQKIENSLHHFRSVERQFEQDAIFLAERINNLEREKIKQREVLRQRNEKFKQEIERRRKISSAYRQNDEKWKQEYISNLKSRISKVSTSKVGLGSDMHENIADVKLKAEKEKLAFFRKQRVLHEEKLKEDENMWKRIRNMSKKKELATDKMIDAIRDIREKKKELKQTNINTEPGPEVEPEMSTREKTLLKFELEAKEREQQRIKDAFKKLMGNISDK</sequence>
<gene>
    <name evidence="3" type="ORF">MEDL_16950</name>
</gene>
<comment type="caution">
    <text evidence="3">The sequence shown here is derived from an EMBL/GenBank/DDBJ whole genome shotgun (WGS) entry which is preliminary data.</text>
</comment>
<keyword evidence="4" id="KW-1185">Reference proteome</keyword>
<evidence type="ECO:0000313" key="3">
    <source>
        <dbReference type="EMBL" id="CAG2202361.1"/>
    </source>
</evidence>
<feature type="compositionally biased region" description="Basic and acidic residues" evidence="2">
    <location>
        <begin position="85"/>
        <end position="97"/>
    </location>
</feature>
<reference evidence="3" key="1">
    <citation type="submission" date="2021-03" db="EMBL/GenBank/DDBJ databases">
        <authorList>
            <person name="Bekaert M."/>
        </authorList>
    </citation>
    <scope>NUCLEOTIDE SEQUENCE</scope>
</reference>
<feature type="coiled-coil region" evidence="1">
    <location>
        <begin position="349"/>
        <end position="415"/>
    </location>
</feature>
<evidence type="ECO:0000313" key="4">
    <source>
        <dbReference type="Proteomes" id="UP000683360"/>
    </source>
</evidence>
<protein>
    <submittedName>
        <fullName evidence="3">Uncharacterized protein</fullName>
    </submittedName>
</protein>